<evidence type="ECO:0000256" key="2">
    <source>
        <dbReference type="SAM" id="MobiDB-lite"/>
    </source>
</evidence>
<feature type="region of interest" description="Disordered" evidence="2">
    <location>
        <begin position="67"/>
        <end position="101"/>
    </location>
</feature>
<dbReference type="InterPro" id="IPR035979">
    <property type="entry name" value="RBD_domain_sf"/>
</dbReference>
<organism evidence="4 5">
    <name type="scientific">candidate division KD3-62 bacterium DG_56</name>
    <dbReference type="NCBI Taxonomy" id="1704032"/>
    <lineage>
        <taxon>Bacteria</taxon>
        <taxon>candidate division KD3-62</taxon>
    </lineage>
</organism>
<feature type="domain" description="RRM" evidence="3">
    <location>
        <begin position="4"/>
        <end position="74"/>
    </location>
</feature>
<keyword evidence="1" id="KW-0694">RNA-binding</keyword>
<gene>
    <name evidence="4" type="ORF">AMK68_04280</name>
</gene>
<proteinExistence type="predicted"/>
<dbReference type="SMART" id="SM00360">
    <property type="entry name" value="RRM"/>
    <property type="match status" value="1"/>
</dbReference>
<dbReference type="InterPro" id="IPR012677">
    <property type="entry name" value="Nucleotide-bd_a/b_plait_sf"/>
</dbReference>
<dbReference type="GO" id="GO:0003723">
    <property type="term" value="F:RNA binding"/>
    <property type="evidence" value="ECO:0007669"/>
    <property type="project" value="UniProtKB-KW"/>
</dbReference>
<protein>
    <recommendedName>
        <fullName evidence="3">RRM domain-containing protein</fullName>
    </recommendedName>
</protein>
<name>A0A0S7XKJ3_9BACT</name>
<dbReference type="Proteomes" id="UP000052020">
    <property type="component" value="Unassembled WGS sequence"/>
</dbReference>
<dbReference type="SUPFAM" id="SSF54928">
    <property type="entry name" value="RNA-binding domain, RBD"/>
    <property type="match status" value="1"/>
</dbReference>
<evidence type="ECO:0000256" key="1">
    <source>
        <dbReference type="ARBA" id="ARBA00022884"/>
    </source>
</evidence>
<comment type="caution">
    <text evidence="4">The sequence shown here is derived from an EMBL/GenBank/DDBJ whole genome shotgun (WGS) entry which is preliminary data.</text>
</comment>
<reference evidence="4 5" key="1">
    <citation type="journal article" date="2015" name="Microbiome">
        <title>Genomic resolution of linkages in carbon, nitrogen, and sulfur cycling among widespread estuary sediment bacteria.</title>
        <authorList>
            <person name="Baker B.J."/>
            <person name="Lazar C.S."/>
            <person name="Teske A.P."/>
            <person name="Dick G.J."/>
        </authorList>
    </citation>
    <scope>NUCLEOTIDE SEQUENCE [LARGE SCALE GENOMIC DNA]</scope>
    <source>
        <strain evidence="4">DG_56</strain>
    </source>
</reference>
<evidence type="ECO:0000313" key="4">
    <source>
        <dbReference type="EMBL" id="KPJ62993.1"/>
    </source>
</evidence>
<accession>A0A0S7XKJ3</accession>
<dbReference type="InterPro" id="IPR000504">
    <property type="entry name" value="RRM_dom"/>
</dbReference>
<dbReference type="Gene3D" id="3.30.70.330">
    <property type="match status" value="1"/>
</dbReference>
<dbReference type="PATRIC" id="fig|1704032.3.peg.707"/>
<feature type="compositionally biased region" description="Gly residues" evidence="2">
    <location>
        <begin position="79"/>
        <end position="101"/>
    </location>
</feature>
<dbReference type="AlphaFoldDB" id="A0A0S7XKJ3"/>
<dbReference type="PANTHER" id="PTHR48027">
    <property type="entry name" value="HETEROGENEOUS NUCLEAR RIBONUCLEOPROTEIN 87F-RELATED"/>
    <property type="match status" value="1"/>
</dbReference>
<evidence type="ECO:0000259" key="3">
    <source>
        <dbReference type="PROSITE" id="PS50102"/>
    </source>
</evidence>
<dbReference type="EMBL" id="LIZY01000095">
    <property type="protein sequence ID" value="KPJ62993.1"/>
    <property type="molecule type" value="Genomic_DNA"/>
</dbReference>
<dbReference type="PROSITE" id="PS50102">
    <property type="entry name" value="RRM"/>
    <property type="match status" value="1"/>
</dbReference>
<dbReference type="InterPro" id="IPR052462">
    <property type="entry name" value="SLIRP/GR-RBP-like"/>
</dbReference>
<sequence>MATKSLYVGNLSYTVNETKLRELFAEFEPAEVRLIGDKGFGFVDVPEEKAADAIAALNGREVEGRALTVNEARPRAERGGSGGGGRGGRGRSGGSGGGRRW</sequence>
<dbReference type="Pfam" id="PF00076">
    <property type="entry name" value="RRM_1"/>
    <property type="match status" value="1"/>
</dbReference>
<evidence type="ECO:0000313" key="5">
    <source>
        <dbReference type="Proteomes" id="UP000052020"/>
    </source>
</evidence>